<dbReference type="Proteomes" id="UP000439591">
    <property type="component" value="Unassembled WGS sequence"/>
</dbReference>
<evidence type="ECO:0000313" key="5">
    <source>
        <dbReference type="Proteomes" id="UP000439591"/>
    </source>
</evidence>
<keyword evidence="1" id="KW-0812">Transmembrane</keyword>
<evidence type="ECO:0000313" key="4">
    <source>
        <dbReference type="Proteomes" id="UP000435877"/>
    </source>
</evidence>
<evidence type="ECO:0000256" key="1">
    <source>
        <dbReference type="SAM" id="Phobius"/>
    </source>
</evidence>
<proteinExistence type="predicted"/>
<protein>
    <submittedName>
        <fullName evidence="3">Uncharacterized protein</fullName>
    </submittedName>
</protein>
<dbReference type="EMBL" id="CACSIK010000001">
    <property type="protein sequence ID" value="CAA0089067.1"/>
    <property type="molecule type" value="Genomic_DNA"/>
</dbReference>
<evidence type="ECO:0000313" key="2">
    <source>
        <dbReference type="EMBL" id="CAA0089067.1"/>
    </source>
</evidence>
<keyword evidence="1" id="KW-1133">Transmembrane helix</keyword>
<dbReference type="AlphaFoldDB" id="A0A5S9NY08"/>
<keyword evidence="4" id="KW-1185">Reference proteome</keyword>
<keyword evidence="1" id="KW-0472">Membrane</keyword>
<dbReference type="OrthoDB" id="6637751at2"/>
<evidence type="ECO:0000313" key="3">
    <source>
        <dbReference type="EMBL" id="CAA0095671.1"/>
    </source>
</evidence>
<dbReference type="Proteomes" id="UP000435877">
    <property type="component" value="Unassembled WGS sequence"/>
</dbReference>
<feature type="transmembrane region" description="Helical" evidence="1">
    <location>
        <begin position="165"/>
        <end position="189"/>
    </location>
</feature>
<reference evidence="4 5" key="1">
    <citation type="submission" date="2019-11" db="EMBL/GenBank/DDBJ databases">
        <authorList>
            <person name="Holert J."/>
        </authorList>
    </citation>
    <scope>NUCLEOTIDE SEQUENCE [LARGE SCALE GENOMIC DNA]</scope>
    <source>
        <strain evidence="3">BC3_2A</strain>
        <strain evidence="2">SB11_1A</strain>
    </source>
</reference>
<dbReference type="EMBL" id="CACSIM010000002">
    <property type="protein sequence ID" value="CAA0095671.1"/>
    <property type="molecule type" value="Genomic_DNA"/>
</dbReference>
<accession>A0A5S9NY08</accession>
<dbReference type="RefSeq" id="WP_159268333.1">
    <property type="nucleotide sequence ID" value="NZ_CACSIK010000001.1"/>
</dbReference>
<sequence>MEFIQHYAKEIFSLVIPLITWFLNNRFKARAKLQLAIPHSFTFIVDEPLRDPDGNVIREKQSVHTASHVISNSGRETATRVELVFNWKPLCINIWPSRHYEQHSEQDGRHVMVFESLAPNEQIGFELLSVNNDLPALINARSDQCTATTIAMYPQPVESAWKRRLAVTLLFMGFSFAIYLTIILLQFLILANNGGI</sequence>
<organism evidence="3 5">
    <name type="scientific">Zhongshania aliphaticivorans</name>
    <dbReference type="NCBI Taxonomy" id="1470434"/>
    <lineage>
        <taxon>Bacteria</taxon>
        <taxon>Pseudomonadati</taxon>
        <taxon>Pseudomonadota</taxon>
        <taxon>Gammaproteobacteria</taxon>
        <taxon>Cellvibrionales</taxon>
        <taxon>Spongiibacteraceae</taxon>
        <taxon>Zhongshania</taxon>
    </lineage>
</organism>
<gene>
    <name evidence="2" type="ORF">IHBHHGIJ_01698</name>
    <name evidence="3" type="ORF">KFEGEMFD_01300</name>
</gene>
<name>A0A5S9NY08_9GAMM</name>